<proteinExistence type="predicted"/>
<keyword evidence="3" id="KW-1185">Reference proteome</keyword>
<name>A0A6A8A887_9HYPH</name>
<protein>
    <submittedName>
        <fullName evidence="2">Uncharacterized protein</fullName>
    </submittedName>
</protein>
<evidence type="ECO:0000256" key="1">
    <source>
        <dbReference type="SAM" id="MobiDB-lite"/>
    </source>
</evidence>
<dbReference type="EMBL" id="WIXI01000039">
    <property type="protein sequence ID" value="MQY46097.1"/>
    <property type="molecule type" value="Genomic_DNA"/>
</dbReference>
<feature type="compositionally biased region" description="Polar residues" evidence="1">
    <location>
        <begin position="14"/>
        <end position="28"/>
    </location>
</feature>
<evidence type="ECO:0000313" key="3">
    <source>
        <dbReference type="Proteomes" id="UP000435138"/>
    </source>
</evidence>
<organism evidence="2 3">
    <name type="scientific">Endobacterium cereale</name>
    <dbReference type="NCBI Taxonomy" id="2663029"/>
    <lineage>
        <taxon>Bacteria</taxon>
        <taxon>Pseudomonadati</taxon>
        <taxon>Pseudomonadota</taxon>
        <taxon>Alphaproteobacteria</taxon>
        <taxon>Hyphomicrobiales</taxon>
        <taxon>Rhizobiaceae</taxon>
        <taxon>Endobacterium</taxon>
    </lineage>
</organism>
<reference evidence="2 3" key="1">
    <citation type="submission" date="2019-11" db="EMBL/GenBank/DDBJ databases">
        <title>Genome analysis of Rhizobacterium cereale a novel genus and species isolated from maize roots in North Spain.</title>
        <authorList>
            <person name="Menendez E."/>
            <person name="Flores-Felix J.D."/>
            <person name="Ramirez-Bahena M.-H."/>
            <person name="Igual J.M."/>
            <person name="Garcia-Fraile P."/>
            <person name="Peix A."/>
            <person name="Velazquez E."/>
        </authorList>
    </citation>
    <scope>NUCLEOTIDE SEQUENCE [LARGE SCALE GENOMIC DNA]</scope>
    <source>
        <strain evidence="2 3">RZME27</strain>
    </source>
</reference>
<dbReference type="RefSeq" id="WP_153353602.1">
    <property type="nucleotide sequence ID" value="NZ_JAYKOO010000012.1"/>
</dbReference>
<gene>
    <name evidence="2" type="ORF">GAO09_08515</name>
</gene>
<sequence>MAIAPKKTSPVDLKSSTLTGPDPSQNAGHAQDDSDAFDHYCSVSRNKDVDDAADYSELSVDSYHAPVDVKLRSPLADRIEIVGAHFCADIGGSTPAMHVAFSISVDQIVVHETLEWVDVDLDLVTTDAHLDYGDDGWLQAVTKAASVDGLDSNDVRDDVGEMVIEKLKMAVAALKAKSAYDSILDRLAKTAARNKASDLSRISHLVSLASAEAARNAEMFETSETSLADIDLALAGSRFSHDRNRDQSDWVTDTLTARR</sequence>
<feature type="region of interest" description="Disordered" evidence="1">
    <location>
        <begin position="1"/>
        <end position="35"/>
    </location>
</feature>
<dbReference type="Proteomes" id="UP000435138">
    <property type="component" value="Unassembled WGS sequence"/>
</dbReference>
<comment type="caution">
    <text evidence="2">The sequence shown here is derived from an EMBL/GenBank/DDBJ whole genome shotgun (WGS) entry which is preliminary data.</text>
</comment>
<dbReference type="AlphaFoldDB" id="A0A6A8A887"/>
<accession>A0A6A8A887</accession>
<evidence type="ECO:0000313" key="2">
    <source>
        <dbReference type="EMBL" id="MQY46097.1"/>
    </source>
</evidence>